<organism evidence="2 3">
    <name type="scientific">Phytophthora fragariae</name>
    <dbReference type="NCBI Taxonomy" id="53985"/>
    <lineage>
        <taxon>Eukaryota</taxon>
        <taxon>Sar</taxon>
        <taxon>Stramenopiles</taxon>
        <taxon>Oomycota</taxon>
        <taxon>Peronosporomycetes</taxon>
        <taxon>Peronosporales</taxon>
        <taxon>Peronosporaceae</taxon>
        <taxon>Phytophthora</taxon>
    </lineage>
</organism>
<evidence type="ECO:0000256" key="1">
    <source>
        <dbReference type="SAM" id="MobiDB-lite"/>
    </source>
</evidence>
<comment type="caution">
    <text evidence="2">The sequence shown here is derived from an EMBL/GenBank/DDBJ whole genome shotgun (WGS) entry which is preliminary data.</text>
</comment>
<accession>A0A6G0L8V5</accession>
<protein>
    <submittedName>
        <fullName evidence="2">Uncharacterized protein</fullName>
    </submittedName>
</protein>
<evidence type="ECO:0000313" key="2">
    <source>
        <dbReference type="EMBL" id="KAE9112717.1"/>
    </source>
</evidence>
<dbReference type="EMBL" id="QXFX01000520">
    <property type="protein sequence ID" value="KAE9112717.1"/>
    <property type="molecule type" value="Genomic_DNA"/>
</dbReference>
<feature type="region of interest" description="Disordered" evidence="1">
    <location>
        <begin position="93"/>
        <end position="121"/>
    </location>
</feature>
<dbReference type="Proteomes" id="UP000488956">
    <property type="component" value="Unassembled WGS sequence"/>
</dbReference>
<reference evidence="2 3" key="1">
    <citation type="submission" date="2018-09" db="EMBL/GenBank/DDBJ databases">
        <title>Genomic investigation of the strawberry pathogen Phytophthora fragariae indicates pathogenicity is determined by transcriptional variation in three key races.</title>
        <authorList>
            <person name="Adams T.M."/>
            <person name="Armitage A.D."/>
            <person name="Sobczyk M.K."/>
            <person name="Bates H.J."/>
            <person name="Dunwell J.M."/>
            <person name="Nellist C.F."/>
            <person name="Harrison R.J."/>
        </authorList>
    </citation>
    <scope>NUCLEOTIDE SEQUENCE [LARGE SCALE GENOMIC DNA]</scope>
    <source>
        <strain evidence="2 3">ONT-3</strain>
    </source>
</reference>
<dbReference type="AlphaFoldDB" id="A0A6G0L8V5"/>
<name>A0A6G0L8V5_9STRA</name>
<gene>
    <name evidence="2" type="ORF">PF010_g10344</name>
</gene>
<proteinExistence type="predicted"/>
<sequence>MLFSSAPALRTPRSVRTAVLAAKFAARNAGAGDTLLVHLLTVVHLVQRHQARFCSPSARRNRLHRLREGSFRRVLPVSSWSVARIRKRGKRQIASRVVLPRGGKGRSHRSSPQLPRVKERSRGQLRYPPFLLL</sequence>
<evidence type="ECO:0000313" key="3">
    <source>
        <dbReference type="Proteomes" id="UP000488956"/>
    </source>
</evidence>